<evidence type="ECO:0000256" key="6">
    <source>
        <dbReference type="SAM" id="MobiDB-lite"/>
    </source>
</evidence>
<feature type="compositionally biased region" description="Pro residues" evidence="6">
    <location>
        <begin position="9"/>
        <end position="24"/>
    </location>
</feature>
<evidence type="ECO:0000256" key="3">
    <source>
        <dbReference type="ARBA" id="ARBA00022692"/>
    </source>
</evidence>
<dbReference type="Proteomes" id="UP000070612">
    <property type="component" value="Unassembled WGS sequence"/>
</dbReference>
<accession>A0A132PSD7</accession>
<evidence type="ECO:0000259" key="8">
    <source>
        <dbReference type="Pfam" id="PF06271"/>
    </source>
</evidence>
<dbReference type="AlphaFoldDB" id="A0A132PSD7"/>
<feature type="region of interest" description="Disordered" evidence="6">
    <location>
        <begin position="151"/>
        <end position="170"/>
    </location>
</feature>
<dbReference type="InterPro" id="IPR010432">
    <property type="entry name" value="RDD"/>
</dbReference>
<keyword evidence="2" id="KW-1003">Cell membrane</keyword>
<dbReference type="InterPro" id="IPR051791">
    <property type="entry name" value="Pra-immunoreactive"/>
</dbReference>
<reference evidence="9 10" key="1">
    <citation type="submission" date="2015-07" db="EMBL/GenBank/DDBJ databases">
        <title>A draft genome sequence of Mycobacterium wolinskyi.</title>
        <authorList>
            <person name="de Man T.J."/>
            <person name="Perry K.A."/>
            <person name="Coulliette A.D."/>
            <person name="Jensen B."/>
            <person name="Toney N.C."/>
            <person name="Limbago B.M."/>
            <person name="Noble-Wang J."/>
        </authorList>
    </citation>
    <scope>NUCLEOTIDE SEQUENCE [LARGE SCALE GENOMIC DNA]</scope>
    <source>
        <strain evidence="9 10">CDC_01</strain>
    </source>
</reference>
<dbReference type="STRING" id="59750.AWC31_17570"/>
<gene>
    <name evidence="9" type="ORF">AFM11_07145</name>
</gene>
<dbReference type="PANTHER" id="PTHR36115:SF4">
    <property type="entry name" value="MEMBRANE PROTEIN"/>
    <property type="match status" value="1"/>
</dbReference>
<comment type="subcellular location">
    <subcellularLocation>
        <location evidence="1">Cell membrane</location>
        <topology evidence="1">Multi-pass membrane protein</topology>
    </subcellularLocation>
</comment>
<evidence type="ECO:0000256" key="4">
    <source>
        <dbReference type="ARBA" id="ARBA00022989"/>
    </source>
</evidence>
<protein>
    <recommendedName>
        <fullName evidence="8">RDD domain-containing protein</fullName>
    </recommendedName>
</protein>
<evidence type="ECO:0000256" key="7">
    <source>
        <dbReference type="SAM" id="Phobius"/>
    </source>
</evidence>
<feature type="transmembrane region" description="Helical" evidence="7">
    <location>
        <begin position="125"/>
        <end position="148"/>
    </location>
</feature>
<feature type="transmembrane region" description="Helical" evidence="7">
    <location>
        <begin position="67"/>
        <end position="88"/>
    </location>
</feature>
<comment type="caution">
    <text evidence="9">The sequence shown here is derived from an EMBL/GenBank/DDBJ whole genome shotgun (WGS) entry which is preliminary data.</text>
</comment>
<keyword evidence="10" id="KW-1185">Reference proteome</keyword>
<dbReference type="Pfam" id="PF06271">
    <property type="entry name" value="RDD"/>
    <property type="match status" value="1"/>
</dbReference>
<proteinExistence type="predicted"/>
<name>A0A132PSD7_9MYCO</name>
<keyword evidence="3 7" id="KW-0812">Transmembrane</keyword>
<dbReference type="PANTHER" id="PTHR36115">
    <property type="entry name" value="PROLINE-RICH ANTIGEN HOMOLOG-RELATED"/>
    <property type="match status" value="1"/>
</dbReference>
<feature type="domain" description="RDD" evidence="8">
    <location>
        <begin position="35"/>
        <end position="163"/>
    </location>
</feature>
<keyword evidence="4 7" id="KW-1133">Transmembrane helix</keyword>
<feature type="region of interest" description="Disordered" evidence="6">
    <location>
        <begin position="1"/>
        <end position="25"/>
    </location>
</feature>
<dbReference type="RefSeq" id="WP_067845637.1">
    <property type="nucleotide sequence ID" value="NZ_LGTW01000003.1"/>
</dbReference>
<evidence type="ECO:0000256" key="1">
    <source>
        <dbReference type="ARBA" id="ARBA00004651"/>
    </source>
</evidence>
<dbReference type="PATRIC" id="fig|59750.3.peg.4627"/>
<dbReference type="GO" id="GO:0005886">
    <property type="term" value="C:plasma membrane"/>
    <property type="evidence" value="ECO:0007669"/>
    <property type="project" value="UniProtKB-SubCell"/>
</dbReference>
<feature type="transmembrane region" description="Helical" evidence="7">
    <location>
        <begin position="41"/>
        <end position="61"/>
    </location>
</feature>
<keyword evidence="5 7" id="KW-0472">Membrane</keyword>
<evidence type="ECO:0000256" key="2">
    <source>
        <dbReference type="ARBA" id="ARBA00022475"/>
    </source>
</evidence>
<dbReference type="EMBL" id="LGTW01000003">
    <property type="protein sequence ID" value="KWX25184.1"/>
    <property type="molecule type" value="Genomic_DNA"/>
</dbReference>
<sequence>MTTGDFQPQPGPYGQPGGYPPPYGAQPRYGTQAPGGLARRFFARVIDGIVVGIVAFFLAFFTDSLSSYWVTGLFTGLLMFVYFVGFEVTQGWTPGKKMLGLAVQGPGGAPKPTAAQSAIRNAFTLLPIIPLVGGFLGVVAIIVIAVTVSGSPTKQGKHDDLAGGTQVVRR</sequence>
<evidence type="ECO:0000313" key="10">
    <source>
        <dbReference type="Proteomes" id="UP000070612"/>
    </source>
</evidence>
<organism evidence="9 10">
    <name type="scientific">Mycolicibacterium wolinskyi</name>
    <dbReference type="NCBI Taxonomy" id="59750"/>
    <lineage>
        <taxon>Bacteria</taxon>
        <taxon>Bacillati</taxon>
        <taxon>Actinomycetota</taxon>
        <taxon>Actinomycetes</taxon>
        <taxon>Mycobacteriales</taxon>
        <taxon>Mycobacteriaceae</taxon>
        <taxon>Mycolicibacterium</taxon>
    </lineage>
</organism>
<evidence type="ECO:0000256" key="5">
    <source>
        <dbReference type="ARBA" id="ARBA00023136"/>
    </source>
</evidence>
<evidence type="ECO:0000313" key="9">
    <source>
        <dbReference type="EMBL" id="KWX25184.1"/>
    </source>
</evidence>